<proteinExistence type="predicted"/>
<dbReference type="NCBIfam" id="TIGR01901">
    <property type="entry name" value="adhes_NPXG"/>
    <property type="match status" value="1"/>
</dbReference>
<dbReference type="RefSeq" id="WP_017739861.1">
    <property type="nucleotide sequence ID" value="NZ_KQ976354.1"/>
</dbReference>
<evidence type="ECO:0000313" key="4">
    <source>
        <dbReference type="Proteomes" id="UP000076925"/>
    </source>
</evidence>
<reference evidence="3 4" key="1">
    <citation type="journal article" date="2013" name="Genome Biol. Evol.">
        <title>Genomes of Stigonematalean cyanobacteria (subsection V) and the evolution of oxygenic photosynthesis from prokaryotes to plastids.</title>
        <authorList>
            <person name="Dagan T."/>
            <person name="Roettger M."/>
            <person name="Stucken K."/>
            <person name="Landan G."/>
            <person name="Koch R."/>
            <person name="Major P."/>
            <person name="Gould S.B."/>
            <person name="Goremykin V.V."/>
            <person name="Rippka R."/>
            <person name="Tandeau de Marsac N."/>
            <person name="Gugger M."/>
            <person name="Lockhart P.J."/>
            <person name="Allen J.F."/>
            <person name="Brune I."/>
            <person name="Maus I."/>
            <person name="Puhler A."/>
            <person name="Martin W.F."/>
        </authorList>
    </citation>
    <scope>NUCLEOTIDE SEQUENCE [LARGE SCALE GENOMIC DNA]</scope>
    <source>
        <strain evidence="3 4">PCC 7110</strain>
    </source>
</reference>
<feature type="region of interest" description="Disordered" evidence="1">
    <location>
        <begin position="1067"/>
        <end position="1086"/>
    </location>
</feature>
<comment type="caution">
    <text evidence="3">The sequence shown here is derived from an EMBL/GenBank/DDBJ whole genome shotgun (WGS) entry which is preliminary data.</text>
</comment>
<evidence type="ECO:0000259" key="2">
    <source>
        <dbReference type="SMART" id="SM00912"/>
    </source>
</evidence>
<evidence type="ECO:0000313" key="3">
    <source>
        <dbReference type="EMBL" id="KYC40826.1"/>
    </source>
</evidence>
<dbReference type="Gene3D" id="2.160.20.10">
    <property type="entry name" value="Single-stranded right-handed beta-helix, Pectin lyase-like"/>
    <property type="match status" value="3"/>
</dbReference>
<dbReference type="Pfam" id="PF05860">
    <property type="entry name" value="TPS"/>
    <property type="match status" value="1"/>
</dbReference>
<sequence length="1086" mass="113532">MNINWQRSLLKPWLTVSLFTGCLLTLTEFKCVAQITPDSTLGTSVIQQSPNIDRIEGGAVRGVSLFHSFQEFNVGEGRRVEFAPLDGIENIFSRVTGSNASNIDGTLKVLGNANLFLLNPNGILFGPNAKLDIPGSFVASTASSLLFKDGVEFSATNPEGLPLLKISLPIGLQFGSNPRGIEMQNVNLLDVEPGVTRALVGGNVTLDGSDLRARGGRVELGGLAEAGTVNLVNKDGNFSFSFPLGVKRSDVLLKNGSMVNVRYKKGGDIAINARDFSLTQGSQLKAGIGETGTASSLAGDIKINATGTITLADAKSFISNAVEKNGLVGQGGNIDIQGGELSVTNGAQIYAGTFGEGNVGNINIEIEGKALFADISNERVSGVFNGVESGGIGQGGNIHIIAKTLEAREGGRLETYTFGEGNAGNINIQTLIISFQGEGVSGSKLVPTAVYSEVGNTGIGKAGNITIETDTLSLKKGARLESTSSGNGDTGSITIIANNSVSFDSVSPSGEAITEESQKTDKFASGAFSRVERNESNKYDTRKSGNISISTRKLFVTNGAVLTTSSFGKQGAGNIHINSKEVTVTGESPAAFPSGIYSRILEGGAGQGGSIVIDVDNLYVTYGGTLETSSLGNGDAGSIIINARDTVSFEDISPRGKVNPIQTDKYSSGAFSRVERNESNKVDTRKSGNISINTRKLSVTNGAVLTTSTFGRQKAGNIDIKATDEVKITGEGANTFSSGVYSRILEGASGSAGDIEVETGKLYIADDALILASSLGNGTGGNIEIITSKDLSIRNGAKISVESEGTGSAGNIKVNAASISLIKQGAINATTESTDGGNISLKVRDVLFMRSGSRISTTAGTANAGGNGGRINISTPIILSIPLENSDISADAFSGQGGKVEITAEKIFWMEPLSRDELLQRLGSYPLKPERLSANDITAISQQNPSLNGVLAINSLDIDLNRGLTPLPSSFDDPSNRIDTSCYSTATSNSKTPSQFINTGRGGLPPSPSDPLNDDTTITRLATINNQFANRSTQANLPKQNNNQPKNIVEVQGWTKLPNGRIKFVSQTSTATPQQNWQSSSGCYVR</sequence>
<dbReference type="STRING" id="128403.WA1_24705"/>
<evidence type="ECO:0000256" key="1">
    <source>
        <dbReference type="SAM" id="MobiDB-lite"/>
    </source>
</evidence>
<dbReference type="Proteomes" id="UP000076925">
    <property type="component" value="Unassembled WGS sequence"/>
</dbReference>
<dbReference type="EMBL" id="ANNX02000026">
    <property type="protein sequence ID" value="KYC40826.1"/>
    <property type="molecule type" value="Genomic_DNA"/>
</dbReference>
<gene>
    <name evidence="3" type="ORF">WA1_24705</name>
</gene>
<protein>
    <recommendedName>
        <fullName evidence="2">Filamentous haemagglutinin FhaB/tRNA nuclease CdiA-like TPS domain-containing protein</fullName>
    </recommendedName>
</protein>
<dbReference type="InterPro" id="IPR012334">
    <property type="entry name" value="Pectin_lyas_fold"/>
</dbReference>
<dbReference type="SUPFAM" id="SSF51126">
    <property type="entry name" value="Pectin lyase-like"/>
    <property type="match status" value="4"/>
</dbReference>
<feature type="domain" description="Filamentous haemagglutinin FhaB/tRNA nuclease CdiA-like TPS" evidence="2">
    <location>
        <begin position="36"/>
        <end position="148"/>
    </location>
</feature>
<dbReference type="AlphaFoldDB" id="A0A139X821"/>
<accession>A0A139X821</accession>
<keyword evidence="4" id="KW-1185">Reference proteome</keyword>
<dbReference type="InterPro" id="IPR011050">
    <property type="entry name" value="Pectin_lyase_fold/virulence"/>
</dbReference>
<name>A0A139X821_9CYAN</name>
<dbReference type="PROSITE" id="PS51257">
    <property type="entry name" value="PROKAR_LIPOPROTEIN"/>
    <property type="match status" value="1"/>
</dbReference>
<dbReference type="SMART" id="SM00912">
    <property type="entry name" value="Haemagg_act"/>
    <property type="match status" value="1"/>
</dbReference>
<dbReference type="InterPro" id="IPR008638">
    <property type="entry name" value="FhaB/CdiA-like_TPS"/>
</dbReference>
<organism evidence="3 4">
    <name type="scientific">Scytonema hofmannii PCC 7110</name>
    <dbReference type="NCBI Taxonomy" id="128403"/>
    <lineage>
        <taxon>Bacteria</taxon>
        <taxon>Bacillati</taxon>
        <taxon>Cyanobacteriota</taxon>
        <taxon>Cyanophyceae</taxon>
        <taxon>Nostocales</taxon>
        <taxon>Scytonemataceae</taxon>
        <taxon>Scytonema</taxon>
    </lineage>
</organism>